<evidence type="ECO:0000256" key="18">
    <source>
        <dbReference type="ARBA" id="ARBA00050564"/>
    </source>
</evidence>
<dbReference type="EC" id="4.2.99.18" evidence="2"/>
<dbReference type="EC" id="1.14.11.33" evidence="24"/>
<evidence type="ECO:0000256" key="20">
    <source>
        <dbReference type="ARBA" id="ARBA00052237"/>
    </source>
</evidence>
<comment type="cofactor">
    <cofactor evidence="33">
        <name>Fe(2+)</name>
        <dbReference type="ChEBI" id="CHEBI:29033"/>
    </cofactor>
    <text evidence="33">Binds 1 Fe(2+) ion per subunit.</text>
</comment>
<dbReference type="Gene3D" id="2.60.120.590">
    <property type="entry name" value="Alpha-ketoglutarate-dependent dioxygenase AlkB-like"/>
    <property type="match status" value="1"/>
</dbReference>
<feature type="binding site" evidence="33">
    <location>
        <position position="265"/>
    </location>
    <ligand>
        <name>Fe cation</name>
        <dbReference type="ChEBI" id="CHEBI:24875"/>
        <note>catalytic</note>
    </ligand>
</feature>
<evidence type="ECO:0000256" key="17">
    <source>
        <dbReference type="ARBA" id="ARBA00050106"/>
    </source>
</evidence>
<evidence type="ECO:0000256" key="5">
    <source>
        <dbReference type="ARBA" id="ARBA00022800"/>
    </source>
</evidence>
<dbReference type="AlphaFoldDB" id="A0AAW1C6Z5"/>
<evidence type="ECO:0000256" key="33">
    <source>
        <dbReference type="PIRSR" id="PIRSR604574-2"/>
    </source>
</evidence>
<dbReference type="GO" id="GO:0005634">
    <property type="term" value="C:nucleus"/>
    <property type="evidence" value="ECO:0007669"/>
    <property type="project" value="UniProtKB-SubCell"/>
</dbReference>
<evidence type="ECO:0000259" key="34">
    <source>
        <dbReference type="Pfam" id="PF13532"/>
    </source>
</evidence>
<evidence type="ECO:0000256" key="23">
    <source>
        <dbReference type="ARBA" id="ARBA00066586"/>
    </source>
</evidence>
<gene>
    <name evidence="35" type="ORF">NXF25_000717</name>
</gene>
<evidence type="ECO:0000256" key="16">
    <source>
        <dbReference type="ARBA" id="ARBA00047457"/>
    </source>
</evidence>
<keyword evidence="6" id="KW-0810">Translation regulation</keyword>
<keyword evidence="12" id="KW-0234">DNA repair</keyword>
<evidence type="ECO:0000256" key="1">
    <source>
        <dbReference type="ARBA" id="ARBA00004123"/>
    </source>
</evidence>
<accession>A0AAW1C6Z5</accession>
<evidence type="ECO:0000256" key="7">
    <source>
        <dbReference type="ARBA" id="ARBA00022964"/>
    </source>
</evidence>
<protein>
    <recommendedName>
        <fullName evidence="25">Nucleic acid dioxygenase ALKBH1</fullName>
        <ecNumber evidence="24">1.14.11.33</ecNumber>
        <ecNumber evidence="23">1.14.11.51</ecNumber>
        <ecNumber evidence="2">4.2.99.18</ecNumber>
    </recommendedName>
    <alternativeName>
        <fullName evidence="28">Alkylated DNA repair protein alkB homolog 1</fullName>
    </alternativeName>
    <alternativeName>
        <fullName evidence="30">Alpha-ketoglutarate-dependent dioxygenase ABH1</fullName>
    </alternativeName>
    <alternativeName>
        <fullName evidence="26">DNA 6mA demethylase</fullName>
    </alternativeName>
    <alternativeName>
        <fullName evidence="27">DNA N6-methyl adenine demethylase ALKBH1</fullName>
    </alternativeName>
    <alternativeName>
        <fullName evidence="32">DNA lyase ABH1</fullName>
    </alternativeName>
    <alternativeName>
        <fullName evidence="29">DNA oxidative demethylase ALKBH1</fullName>
    </alternativeName>
    <alternativeName>
        <fullName evidence="31">mRNA N(3)-methylcytidine demethylase</fullName>
    </alternativeName>
</protein>
<evidence type="ECO:0000313" key="35">
    <source>
        <dbReference type="EMBL" id="KAK9409542.1"/>
    </source>
</evidence>
<evidence type="ECO:0000256" key="28">
    <source>
        <dbReference type="ARBA" id="ARBA00077991"/>
    </source>
</evidence>
<keyword evidence="9 33" id="KW-0408">Iron</keyword>
<keyword evidence="7" id="KW-0223">Dioxygenase</keyword>
<evidence type="ECO:0000256" key="25">
    <source>
        <dbReference type="ARBA" id="ARBA00071276"/>
    </source>
</evidence>
<dbReference type="GO" id="GO:0008198">
    <property type="term" value="F:ferrous iron binding"/>
    <property type="evidence" value="ECO:0007669"/>
    <property type="project" value="TreeGrafter"/>
</dbReference>
<comment type="catalytic activity">
    <reaction evidence="19">
        <text>N(1)-methyladenosine(58) in tRNA + 2-oxoglutarate + O2 = adenosine(58) in tRNA + formaldehyde + succinate + CO2</text>
        <dbReference type="Rhea" id="RHEA:79019"/>
        <dbReference type="Rhea" id="RHEA-COMP:10365"/>
        <dbReference type="Rhea" id="RHEA-COMP:10366"/>
        <dbReference type="ChEBI" id="CHEBI:15379"/>
        <dbReference type="ChEBI" id="CHEBI:16526"/>
        <dbReference type="ChEBI" id="CHEBI:16810"/>
        <dbReference type="ChEBI" id="CHEBI:16842"/>
        <dbReference type="ChEBI" id="CHEBI:30031"/>
        <dbReference type="ChEBI" id="CHEBI:74411"/>
        <dbReference type="ChEBI" id="CHEBI:74491"/>
    </reaction>
</comment>
<keyword evidence="4" id="KW-0227">DNA damage</keyword>
<keyword evidence="10" id="KW-0805">Transcription regulation</keyword>
<name>A0AAW1C6Z5_CROAD</name>
<comment type="catalytic activity">
    <reaction evidence="16">
        <text>an N(1)-methyladenosine in tRNA + 2-oxoglutarate + O2 = an adenosine in tRNA + formaldehyde + succinate + CO2</text>
        <dbReference type="Rhea" id="RHEA:54576"/>
        <dbReference type="Rhea" id="RHEA-COMP:10242"/>
        <dbReference type="Rhea" id="RHEA-COMP:12312"/>
        <dbReference type="ChEBI" id="CHEBI:15379"/>
        <dbReference type="ChEBI" id="CHEBI:16526"/>
        <dbReference type="ChEBI" id="CHEBI:16810"/>
        <dbReference type="ChEBI" id="CHEBI:16842"/>
        <dbReference type="ChEBI" id="CHEBI:30031"/>
        <dbReference type="ChEBI" id="CHEBI:74411"/>
        <dbReference type="ChEBI" id="CHEBI:74491"/>
    </reaction>
</comment>
<keyword evidence="3 33" id="KW-0479">Metal-binding</keyword>
<evidence type="ECO:0000313" key="36">
    <source>
        <dbReference type="Proteomes" id="UP001474421"/>
    </source>
</evidence>
<dbReference type="GO" id="GO:0006281">
    <property type="term" value="P:DNA repair"/>
    <property type="evidence" value="ECO:0007669"/>
    <property type="project" value="UniProtKB-KW"/>
</dbReference>
<comment type="catalytic activity">
    <reaction evidence="17">
        <text>a methylated nucleobase within DNA + 2-oxoglutarate + O2 = a nucleobase within DNA + formaldehyde + succinate + CO2</text>
        <dbReference type="Rhea" id="RHEA:30299"/>
        <dbReference type="Rhea" id="RHEA-COMP:12192"/>
        <dbReference type="Rhea" id="RHEA-COMP:12193"/>
        <dbReference type="ChEBI" id="CHEBI:15379"/>
        <dbReference type="ChEBI" id="CHEBI:16526"/>
        <dbReference type="ChEBI" id="CHEBI:16810"/>
        <dbReference type="ChEBI" id="CHEBI:16842"/>
        <dbReference type="ChEBI" id="CHEBI:30031"/>
        <dbReference type="ChEBI" id="CHEBI:32875"/>
        <dbReference type="ChEBI" id="CHEBI:64428"/>
        <dbReference type="EC" id="1.14.11.33"/>
    </reaction>
</comment>
<evidence type="ECO:0000256" key="11">
    <source>
        <dbReference type="ARBA" id="ARBA00023163"/>
    </source>
</evidence>
<evidence type="ECO:0000256" key="10">
    <source>
        <dbReference type="ARBA" id="ARBA00023015"/>
    </source>
</evidence>
<dbReference type="GO" id="GO:0141137">
    <property type="term" value="P:positive regulation of gene expression, epigenetic"/>
    <property type="evidence" value="ECO:0007669"/>
    <property type="project" value="UniProtKB-ARBA"/>
</dbReference>
<keyword evidence="5" id="KW-0692">RNA repair</keyword>
<evidence type="ECO:0000256" key="24">
    <source>
        <dbReference type="ARBA" id="ARBA00066725"/>
    </source>
</evidence>
<evidence type="ECO:0000256" key="29">
    <source>
        <dbReference type="ARBA" id="ARBA00079723"/>
    </source>
</evidence>
<evidence type="ECO:0000256" key="9">
    <source>
        <dbReference type="ARBA" id="ARBA00023004"/>
    </source>
</evidence>
<feature type="binding site" evidence="33">
    <location>
        <position position="211"/>
    </location>
    <ligand>
        <name>Fe cation</name>
        <dbReference type="ChEBI" id="CHEBI:24875"/>
        <note>catalytic</note>
    </ligand>
</feature>
<dbReference type="FunFam" id="2.60.120.590:FF:000006">
    <property type="entry name" value="AlkB homolog 1, histone H2A dioxygenase"/>
    <property type="match status" value="1"/>
</dbReference>
<dbReference type="GO" id="GO:1990983">
    <property type="term" value="P:regulation of translational initiation by tRNA modification"/>
    <property type="evidence" value="ECO:0007669"/>
    <property type="project" value="UniProtKB-ARBA"/>
</dbReference>
<dbReference type="GO" id="GO:0141131">
    <property type="term" value="F:DNA N6-methyladenine demethylase activity"/>
    <property type="evidence" value="ECO:0007669"/>
    <property type="project" value="UniProtKB-EC"/>
</dbReference>
<organism evidence="35 36">
    <name type="scientific">Crotalus adamanteus</name>
    <name type="common">Eastern diamondback rattlesnake</name>
    <dbReference type="NCBI Taxonomy" id="8729"/>
    <lineage>
        <taxon>Eukaryota</taxon>
        <taxon>Metazoa</taxon>
        <taxon>Chordata</taxon>
        <taxon>Craniata</taxon>
        <taxon>Vertebrata</taxon>
        <taxon>Euteleostomi</taxon>
        <taxon>Lepidosauria</taxon>
        <taxon>Squamata</taxon>
        <taxon>Bifurcata</taxon>
        <taxon>Unidentata</taxon>
        <taxon>Episquamata</taxon>
        <taxon>Toxicofera</taxon>
        <taxon>Serpentes</taxon>
        <taxon>Colubroidea</taxon>
        <taxon>Viperidae</taxon>
        <taxon>Crotalinae</taxon>
        <taxon>Crotalus</taxon>
    </lineage>
</organism>
<evidence type="ECO:0000256" key="22">
    <source>
        <dbReference type="ARBA" id="ARBA00063554"/>
    </source>
</evidence>
<comment type="caution">
    <text evidence="35">The sequence shown here is derived from an EMBL/GenBank/DDBJ whole genome shotgun (WGS) entry which is preliminary data.</text>
</comment>
<keyword evidence="11" id="KW-0804">Transcription</keyword>
<feature type="domain" description="Alpha-ketoglutarate-dependent dioxygenase AlkB-like" evidence="34">
    <location>
        <begin position="77"/>
        <end position="322"/>
    </location>
</feature>
<keyword evidence="15" id="KW-0511">Multifunctional enzyme</keyword>
<dbReference type="InterPro" id="IPR037151">
    <property type="entry name" value="AlkB-like_sf"/>
</dbReference>
<reference evidence="35 36" key="1">
    <citation type="journal article" date="2024" name="Proc. Natl. Acad. Sci. U.S.A.">
        <title>The genetic regulatory architecture and epigenomic basis for age-related changes in rattlesnake venom.</title>
        <authorList>
            <person name="Hogan M.P."/>
            <person name="Holding M.L."/>
            <person name="Nystrom G.S."/>
            <person name="Colston T.J."/>
            <person name="Bartlett D.A."/>
            <person name="Mason A.J."/>
            <person name="Ellsworth S.A."/>
            <person name="Rautsaw R.M."/>
            <person name="Lawrence K.C."/>
            <person name="Strickland J.L."/>
            <person name="He B."/>
            <person name="Fraser P."/>
            <person name="Margres M.J."/>
            <person name="Gilbert D.M."/>
            <person name="Gibbs H.L."/>
            <person name="Parkinson C.L."/>
            <person name="Rokyta D.R."/>
        </authorList>
    </citation>
    <scope>NUCLEOTIDE SEQUENCE [LARGE SCALE GENOMIC DNA]</scope>
    <source>
        <strain evidence="35">DRR0105</strain>
    </source>
</reference>
<keyword evidence="36" id="KW-1185">Reference proteome</keyword>
<evidence type="ECO:0000256" key="21">
    <source>
        <dbReference type="ARBA" id="ARBA00052866"/>
    </source>
</evidence>
<dbReference type="Pfam" id="PF13532">
    <property type="entry name" value="2OG-FeII_Oxy_2"/>
    <property type="match status" value="1"/>
</dbReference>
<sequence length="517" mass="58030">MAAATREEDAFRRLFRFYRRWEGSDPTGVIDFSKPAGRQVVSCPLKLISVSDQDAYRAGLHPVTQWKAYGLDNYPGFIYINNPFLPGSQCHWVKQCLKKYTQKPNVCNLDMHMSSEEITDIWGKSKFQLRNQSATKSQPKSLLEKLRWVTLGYHYNWNTKKYSADNYTPFPSDLAFLSKQVSKACGFPNFQAEAGILNYYHFDSSLGIHVDESELDFSPPLLSFSFGQSSIFLLGGLKRDETPVALFTHSGDIMIMSGFSRLLYHAVPKIFPNLEGKPLPSSLELPLSADLPADSVIEHCSDDDWQTCARYLETSRINMTVRQVLAEEEMGYAIERKLINCENKYVQPKYMAQMLPFWINTPLHSLIAFPGRRGGVCSLSLPLFLSLTFSLSGARTPPSLLRLERTPGRPRAHVGCCPATTSARERCICWQGVASCDFIMRRALPPPQPARPHLAVPLHAVALLRHDQPPQQQEPQRPPHCPPALHLVPCSPPLLLLRQHPALPDPALGASMDGPAT</sequence>
<dbReference type="PANTHER" id="PTHR16557">
    <property type="entry name" value="ALKYLATED DNA REPAIR PROTEIN ALKB-RELATED"/>
    <property type="match status" value="1"/>
</dbReference>
<proteinExistence type="predicted"/>
<feature type="binding site" evidence="33">
    <location>
        <position position="209"/>
    </location>
    <ligand>
        <name>Fe cation</name>
        <dbReference type="ChEBI" id="CHEBI:24875"/>
        <note>catalytic</note>
    </ligand>
</feature>
<dbReference type="EC" id="1.14.11.51" evidence="23"/>
<keyword evidence="14" id="KW-0539">Nucleus</keyword>
<dbReference type="Proteomes" id="UP001474421">
    <property type="component" value="Unassembled WGS sequence"/>
</dbReference>
<dbReference type="GO" id="GO:0042245">
    <property type="term" value="P:RNA repair"/>
    <property type="evidence" value="ECO:0007669"/>
    <property type="project" value="UniProtKB-KW"/>
</dbReference>
<evidence type="ECO:0000256" key="15">
    <source>
        <dbReference type="ARBA" id="ARBA00023268"/>
    </source>
</evidence>
<dbReference type="PANTHER" id="PTHR16557:SF2">
    <property type="entry name" value="NUCLEIC ACID DIOXYGENASE ALKBH1"/>
    <property type="match status" value="1"/>
</dbReference>
<comment type="catalytic activity">
    <reaction evidence="21">
        <text>an N(6)-methyl-2'-deoxyadenosine in DNA + 2-oxoglutarate + O2 = a 2'-deoxyadenosine in DNA + formaldehyde + succinate + CO2</text>
        <dbReference type="Rhea" id="RHEA:49524"/>
        <dbReference type="Rhea" id="RHEA-COMP:12418"/>
        <dbReference type="Rhea" id="RHEA-COMP:12419"/>
        <dbReference type="ChEBI" id="CHEBI:15379"/>
        <dbReference type="ChEBI" id="CHEBI:16526"/>
        <dbReference type="ChEBI" id="CHEBI:16810"/>
        <dbReference type="ChEBI" id="CHEBI:16842"/>
        <dbReference type="ChEBI" id="CHEBI:30031"/>
        <dbReference type="ChEBI" id="CHEBI:90615"/>
        <dbReference type="ChEBI" id="CHEBI:90616"/>
        <dbReference type="EC" id="1.14.11.51"/>
    </reaction>
</comment>
<evidence type="ECO:0000256" key="13">
    <source>
        <dbReference type="ARBA" id="ARBA00023239"/>
    </source>
</evidence>
<evidence type="ECO:0000256" key="12">
    <source>
        <dbReference type="ARBA" id="ARBA00023204"/>
    </source>
</evidence>
<evidence type="ECO:0000256" key="26">
    <source>
        <dbReference type="ARBA" id="ARBA00076476"/>
    </source>
</evidence>
<evidence type="ECO:0000256" key="32">
    <source>
        <dbReference type="ARBA" id="ARBA00081604"/>
    </source>
</evidence>
<dbReference type="SUPFAM" id="SSF51197">
    <property type="entry name" value="Clavaminate synthase-like"/>
    <property type="match status" value="1"/>
</dbReference>
<dbReference type="GO" id="GO:0005737">
    <property type="term" value="C:cytoplasm"/>
    <property type="evidence" value="ECO:0007669"/>
    <property type="project" value="TreeGrafter"/>
</dbReference>
<evidence type="ECO:0000256" key="6">
    <source>
        <dbReference type="ARBA" id="ARBA00022845"/>
    </source>
</evidence>
<comment type="subunit">
    <text evidence="22">Monomer. Interacts with DNAJB6.</text>
</comment>
<dbReference type="GO" id="GO:0035515">
    <property type="term" value="F:oxidative RNA demethylase activity"/>
    <property type="evidence" value="ECO:0007669"/>
    <property type="project" value="TreeGrafter"/>
</dbReference>
<dbReference type="GO" id="GO:0035513">
    <property type="term" value="P:oxidative RNA demethylation"/>
    <property type="evidence" value="ECO:0007669"/>
    <property type="project" value="TreeGrafter"/>
</dbReference>
<evidence type="ECO:0000256" key="8">
    <source>
        <dbReference type="ARBA" id="ARBA00023002"/>
    </source>
</evidence>
<keyword evidence="8" id="KW-0560">Oxidoreductase</keyword>
<dbReference type="InterPro" id="IPR004574">
    <property type="entry name" value="Alkb"/>
</dbReference>
<dbReference type="GO" id="GO:0140078">
    <property type="term" value="F:class I DNA-(apurinic or apyrimidinic site) endonuclease activity"/>
    <property type="evidence" value="ECO:0007669"/>
    <property type="project" value="UniProtKB-EC"/>
</dbReference>
<evidence type="ECO:0000256" key="27">
    <source>
        <dbReference type="ARBA" id="ARBA00076973"/>
    </source>
</evidence>
<evidence type="ECO:0000256" key="14">
    <source>
        <dbReference type="ARBA" id="ARBA00023242"/>
    </source>
</evidence>
<dbReference type="GO" id="GO:0035516">
    <property type="term" value="F:broad specificity oxidative DNA demethylase activity"/>
    <property type="evidence" value="ECO:0007669"/>
    <property type="project" value="UniProtKB-EC"/>
</dbReference>
<evidence type="ECO:0000256" key="19">
    <source>
        <dbReference type="ARBA" id="ARBA00052138"/>
    </source>
</evidence>
<evidence type="ECO:0000256" key="2">
    <source>
        <dbReference type="ARBA" id="ARBA00012720"/>
    </source>
</evidence>
<evidence type="ECO:0000256" key="31">
    <source>
        <dbReference type="ARBA" id="ARBA00080514"/>
    </source>
</evidence>
<comment type="subcellular location">
    <subcellularLocation>
        <location evidence="1">Nucleus</location>
    </subcellularLocation>
</comment>
<evidence type="ECO:0000256" key="30">
    <source>
        <dbReference type="ARBA" id="ARBA00080338"/>
    </source>
</evidence>
<keyword evidence="13" id="KW-0456">Lyase</keyword>
<dbReference type="InterPro" id="IPR027450">
    <property type="entry name" value="AlkB-like"/>
</dbReference>
<comment type="catalytic activity">
    <reaction evidence="20">
        <text>an N(3)-methylcytidine in mRNA + 2-oxoglutarate + O2 = a cytidine in mRNA + formaldehyde + succinate + CO2</text>
        <dbReference type="Rhea" id="RHEA:60920"/>
        <dbReference type="Rhea" id="RHEA-COMP:15145"/>
        <dbReference type="Rhea" id="RHEA-COMP:15713"/>
        <dbReference type="ChEBI" id="CHEBI:15379"/>
        <dbReference type="ChEBI" id="CHEBI:16526"/>
        <dbReference type="ChEBI" id="CHEBI:16810"/>
        <dbReference type="ChEBI" id="CHEBI:16842"/>
        <dbReference type="ChEBI" id="CHEBI:30031"/>
        <dbReference type="ChEBI" id="CHEBI:74894"/>
        <dbReference type="ChEBI" id="CHEBI:82748"/>
    </reaction>
    <physiologicalReaction direction="left-to-right" evidence="20">
        <dbReference type="Rhea" id="RHEA:60921"/>
    </physiologicalReaction>
</comment>
<evidence type="ECO:0000256" key="4">
    <source>
        <dbReference type="ARBA" id="ARBA00022763"/>
    </source>
</evidence>
<comment type="catalytic activity">
    <reaction evidence="18">
        <text>5-methylcytidine(34) in mitochondrial tRNA(Met) + 2 2-oxoglutarate + 2 O2 = 5-formylcytidine(34) in mitochondrial tRNA(Met) + 2 succinate + 2 CO2 + H2O</text>
        <dbReference type="Rhea" id="RHEA:54144"/>
        <dbReference type="Rhea" id="RHEA-COMP:13808"/>
        <dbReference type="Rhea" id="RHEA-COMP:13809"/>
        <dbReference type="ChEBI" id="CHEBI:15377"/>
        <dbReference type="ChEBI" id="CHEBI:15379"/>
        <dbReference type="ChEBI" id="CHEBI:16526"/>
        <dbReference type="ChEBI" id="CHEBI:16810"/>
        <dbReference type="ChEBI" id="CHEBI:30031"/>
        <dbReference type="ChEBI" id="CHEBI:74483"/>
        <dbReference type="ChEBI" id="CHEBI:138075"/>
    </reaction>
</comment>
<dbReference type="EMBL" id="JAOTOJ010000001">
    <property type="protein sequence ID" value="KAK9409542.1"/>
    <property type="molecule type" value="Genomic_DNA"/>
</dbReference>
<evidence type="ECO:0000256" key="3">
    <source>
        <dbReference type="ARBA" id="ARBA00022723"/>
    </source>
</evidence>